<evidence type="ECO:0000313" key="2">
    <source>
        <dbReference type="EMBL" id="GBP43763.1"/>
    </source>
</evidence>
<dbReference type="EMBL" id="BGZK01000442">
    <property type="protein sequence ID" value="GBP43763.1"/>
    <property type="molecule type" value="Genomic_DNA"/>
</dbReference>
<dbReference type="Proteomes" id="UP000299102">
    <property type="component" value="Unassembled WGS sequence"/>
</dbReference>
<protein>
    <submittedName>
        <fullName evidence="2">Uncharacterized protein</fullName>
    </submittedName>
</protein>
<organism evidence="2 3">
    <name type="scientific">Eumeta variegata</name>
    <name type="common">Bagworm moth</name>
    <name type="synonym">Eumeta japonica</name>
    <dbReference type="NCBI Taxonomy" id="151549"/>
    <lineage>
        <taxon>Eukaryota</taxon>
        <taxon>Metazoa</taxon>
        <taxon>Ecdysozoa</taxon>
        <taxon>Arthropoda</taxon>
        <taxon>Hexapoda</taxon>
        <taxon>Insecta</taxon>
        <taxon>Pterygota</taxon>
        <taxon>Neoptera</taxon>
        <taxon>Endopterygota</taxon>
        <taxon>Lepidoptera</taxon>
        <taxon>Glossata</taxon>
        <taxon>Ditrysia</taxon>
        <taxon>Tineoidea</taxon>
        <taxon>Psychidae</taxon>
        <taxon>Oiketicinae</taxon>
        <taxon>Eumeta</taxon>
    </lineage>
</organism>
<dbReference type="AlphaFoldDB" id="A0A4C1VY94"/>
<feature type="region of interest" description="Disordered" evidence="1">
    <location>
        <begin position="83"/>
        <end position="124"/>
    </location>
</feature>
<comment type="caution">
    <text evidence="2">The sequence shown here is derived from an EMBL/GenBank/DDBJ whole genome shotgun (WGS) entry which is preliminary data.</text>
</comment>
<evidence type="ECO:0000313" key="3">
    <source>
        <dbReference type="Proteomes" id="UP000299102"/>
    </source>
</evidence>
<gene>
    <name evidence="2" type="ORF">EVAR_28938_1</name>
</gene>
<evidence type="ECO:0000256" key="1">
    <source>
        <dbReference type="SAM" id="MobiDB-lite"/>
    </source>
</evidence>
<accession>A0A4C1VY94</accession>
<proteinExistence type="predicted"/>
<keyword evidence="3" id="KW-1185">Reference proteome</keyword>
<name>A0A4C1VY94_EUMVA</name>
<reference evidence="2 3" key="1">
    <citation type="journal article" date="2019" name="Commun. Biol.">
        <title>The bagworm genome reveals a unique fibroin gene that provides high tensile strength.</title>
        <authorList>
            <person name="Kono N."/>
            <person name="Nakamura H."/>
            <person name="Ohtoshi R."/>
            <person name="Tomita M."/>
            <person name="Numata K."/>
            <person name="Arakawa K."/>
        </authorList>
    </citation>
    <scope>NUCLEOTIDE SEQUENCE [LARGE SCALE GENOMIC DNA]</scope>
</reference>
<sequence length="124" mass="13615">MLPPINPRAGPFLHKSRRTFLSSSQQIVGFRRAPQSIEVAPPWLPTVRDVAQHNIEVPGSIPITGVLSQRVFNLREINSLAPCRASESTSSRVSPGLFIAHGDEGRYQPPPPHHSLLQRGGIEV</sequence>